<reference evidence="1" key="2">
    <citation type="journal article" date="2022" name="New Phytol.">
        <title>Evolutionary transition to the ectomycorrhizal habit in the genomes of a hyperdiverse lineage of mushroom-forming fungi.</title>
        <authorList>
            <person name="Looney B."/>
            <person name="Miyauchi S."/>
            <person name="Morin E."/>
            <person name="Drula E."/>
            <person name="Courty P.E."/>
            <person name="Kohler A."/>
            <person name="Kuo A."/>
            <person name="LaButti K."/>
            <person name="Pangilinan J."/>
            <person name="Lipzen A."/>
            <person name="Riley R."/>
            <person name="Andreopoulos W."/>
            <person name="He G."/>
            <person name="Johnson J."/>
            <person name="Nolan M."/>
            <person name="Tritt A."/>
            <person name="Barry K.W."/>
            <person name="Grigoriev I.V."/>
            <person name="Nagy L.G."/>
            <person name="Hibbett D."/>
            <person name="Henrissat B."/>
            <person name="Matheny P.B."/>
            <person name="Labbe J."/>
            <person name="Martin F.M."/>
        </authorList>
    </citation>
    <scope>NUCLEOTIDE SEQUENCE</scope>
    <source>
        <strain evidence="1">EC-137</strain>
    </source>
</reference>
<keyword evidence="2" id="KW-1185">Reference proteome</keyword>
<dbReference type="Proteomes" id="UP000814128">
    <property type="component" value="Unassembled WGS sequence"/>
</dbReference>
<comment type="caution">
    <text evidence="1">The sequence shown here is derived from an EMBL/GenBank/DDBJ whole genome shotgun (WGS) entry which is preliminary data.</text>
</comment>
<sequence length="174" mass="19391">MSFTNVYYKRTAGTPRPCYVCYKPTQTVLATVGTVDFLYTCDSHLADSGFVTRIMEPTKESAVSAEVIAKIKEEYEAAQKRKKEKGKGKEKEGDKDGKEKDEAQDKNEGAKSPSSSPGLATPPSSDMKTPPHEKYALHRHMFSLRIDEHRRRRQTKEMQNLAPRLPGAPTGSIG</sequence>
<name>A0ACB8QR05_9AGAM</name>
<dbReference type="EMBL" id="MU273506">
    <property type="protein sequence ID" value="KAI0034098.1"/>
    <property type="molecule type" value="Genomic_DNA"/>
</dbReference>
<gene>
    <name evidence="1" type="ORF">K488DRAFT_46228</name>
</gene>
<evidence type="ECO:0000313" key="1">
    <source>
        <dbReference type="EMBL" id="KAI0034098.1"/>
    </source>
</evidence>
<organism evidence="1 2">
    <name type="scientific">Vararia minispora EC-137</name>
    <dbReference type="NCBI Taxonomy" id="1314806"/>
    <lineage>
        <taxon>Eukaryota</taxon>
        <taxon>Fungi</taxon>
        <taxon>Dikarya</taxon>
        <taxon>Basidiomycota</taxon>
        <taxon>Agaricomycotina</taxon>
        <taxon>Agaricomycetes</taxon>
        <taxon>Russulales</taxon>
        <taxon>Lachnocladiaceae</taxon>
        <taxon>Vararia</taxon>
    </lineage>
</organism>
<evidence type="ECO:0000313" key="2">
    <source>
        <dbReference type="Proteomes" id="UP000814128"/>
    </source>
</evidence>
<protein>
    <submittedName>
        <fullName evidence="1">VPS4-associated protein 1</fullName>
    </submittedName>
</protein>
<reference evidence="1" key="1">
    <citation type="submission" date="2021-02" db="EMBL/GenBank/DDBJ databases">
        <authorList>
            <consortium name="DOE Joint Genome Institute"/>
            <person name="Ahrendt S."/>
            <person name="Looney B.P."/>
            <person name="Miyauchi S."/>
            <person name="Morin E."/>
            <person name="Drula E."/>
            <person name="Courty P.E."/>
            <person name="Chicoki N."/>
            <person name="Fauchery L."/>
            <person name="Kohler A."/>
            <person name="Kuo A."/>
            <person name="Labutti K."/>
            <person name="Pangilinan J."/>
            <person name="Lipzen A."/>
            <person name="Riley R."/>
            <person name="Andreopoulos W."/>
            <person name="He G."/>
            <person name="Johnson J."/>
            <person name="Barry K.W."/>
            <person name="Grigoriev I.V."/>
            <person name="Nagy L."/>
            <person name="Hibbett D."/>
            <person name="Henrissat B."/>
            <person name="Matheny P.B."/>
            <person name="Labbe J."/>
            <person name="Martin F."/>
        </authorList>
    </citation>
    <scope>NUCLEOTIDE SEQUENCE</scope>
    <source>
        <strain evidence="1">EC-137</strain>
    </source>
</reference>
<accession>A0ACB8QR05</accession>
<proteinExistence type="predicted"/>